<evidence type="ECO:0000256" key="3">
    <source>
        <dbReference type="SAM" id="MobiDB-lite"/>
    </source>
</evidence>
<dbReference type="Proteomes" id="UP000094065">
    <property type="component" value="Unassembled WGS sequence"/>
</dbReference>
<name>A0A1E3HDG4_9TREE</name>
<dbReference type="STRING" id="1295533.A0A1E3HDG4"/>
<protein>
    <recommendedName>
        <fullName evidence="4">Vps72/YL1 C-terminal domain-containing protein</fullName>
    </recommendedName>
</protein>
<evidence type="ECO:0000256" key="2">
    <source>
        <dbReference type="SAM" id="Coils"/>
    </source>
</evidence>
<sequence length="490" mass="55594">MEYETITLGRAKRSTAGNRMRELLEKAHQEDDDELFKEVEDDEEFVAPVDQRDVYLDEFADTDDEVSGDDEERALQREERHAKNKEKGKSKALYDPLAKQPKKKKKIAIEGAGEFKQSDLDMLRAEGIDPATMAPSTLTLEIRRRRREMKRQGRSEVRRSNLRASTIKNEAEIIEREKLSLLALEQPGRKGRKAQHTTGLPQPHKRKFTQDELIAEALEEEERNKEALRDWLKKEDEKRMLRKVGRKRVKGPRWTWVSRTVGKLVDEVPDAAKDVEDDPPEGEPGEPQQASKAVTTEAPKAEPEKPPVPIVPPSENAPSQYTRNYIILSQIPGGLPAEFGLVLGDHVAWDELKVIPARNRPISESLQCYCKIHADKDTVDRIPPLCPFTGLPARYRHPLTLTPYANAEGYAAIQDLLAERYVWNGEGMCWMGGEEEQWADGVEEVEGWAEAVGLGWRGGEELVKPEVELDGKKRGRGGEPAPKRGRGRRR</sequence>
<feature type="region of interest" description="Disordered" evidence="3">
    <location>
        <begin position="186"/>
        <end position="209"/>
    </location>
</feature>
<comment type="similarity">
    <text evidence="1">Belongs to the VPS72/YL1 family.</text>
</comment>
<evidence type="ECO:0000313" key="5">
    <source>
        <dbReference type="EMBL" id="ODN74364.1"/>
    </source>
</evidence>
<keyword evidence="6" id="KW-1185">Reference proteome</keyword>
<feature type="compositionally biased region" description="Basic and acidic residues" evidence="3">
    <location>
        <begin position="73"/>
        <end position="89"/>
    </location>
</feature>
<feature type="compositionally biased region" description="Acidic residues" evidence="3">
    <location>
        <begin position="59"/>
        <end position="72"/>
    </location>
</feature>
<dbReference type="GeneID" id="30158085"/>
<comment type="caution">
    <text evidence="5">The sequence shown here is derived from an EMBL/GenBank/DDBJ whole genome shotgun (WGS) entry which is preliminary data.</text>
</comment>
<feature type="coiled-coil region" evidence="2">
    <location>
        <begin position="210"/>
        <end position="238"/>
    </location>
</feature>
<dbReference type="PANTHER" id="PTHR13275:SF4">
    <property type="entry name" value="VACUOLAR PROTEIN SORTING-ASSOCIATED PROTEIN 72 HOMOLOG"/>
    <property type="match status" value="1"/>
</dbReference>
<evidence type="ECO:0000313" key="6">
    <source>
        <dbReference type="Proteomes" id="UP000094065"/>
    </source>
</evidence>
<dbReference type="InterPro" id="IPR013272">
    <property type="entry name" value="Vps72/YL1_C"/>
</dbReference>
<dbReference type="EMBL" id="AWGJ01000011">
    <property type="protein sequence ID" value="ODN74364.1"/>
    <property type="molecule type" value="Genomic_DNA"/>
</dbReference>
<keyword evidence="2" id="KW-0175">Coiled coil</keyword>
<dbReference type="PANTHER" id="PTHR13275">
    <property type="entry name" value="YL-1 PROTEIN TRANSCRIPTION FACTOR-LIKE 1"/>
    <property type="match status" value="1"/>
</dbReference>
<dbReference type="AlphaFoldDB" id="A0A1E3HDG4"/>
<feature type="region of interest" description="Disordered" evidence="3">
    <location>
        <begin position="465"/>
        <end position="490"/>
    </location>
</feature>
<feature type="domain" description="Vps72/YL1 C-terminal" evidence="4">
    <location>
        <begin position="384"/>
        <end position="413"/>
    </location>
</feature>
<proteinExistence type="inferred from homology"/>
<accession>A0A1E3HDG4</accession>
<dbReference type="GO" id="GO:0005634">
    <property type="term" value="C:nucleus"/>
    <property type="evidence" value="ECO:0007669"/>
    <property type="project" value="TreeGrafter"/>
</dbReference>
<organism evidence="5 6">
    <name type="scientific">Cryptococcus amylolentus CBS 6039</name>
    <dbReference type="NCBI Taxonomy" id="1295533"/>
    <lineage>
        <taxon>Eukaryota</taxon>
        <taxon>Fungi</taxon>
        <taxon>Dikarya</taxon>
        <taxon>Basidiomycota</taxon>
        <taxon>Agaricomycotina</taxon>
        <taxon>Tremellomycetes</taxon>
        <taxon>Tremellales</taxon>
        <taxon>Cryptococcaceae</taxon>
        <taxon>Cryptococcus</taxon>
    </lineage>
</organism>
<dbReference type="Pfam" id="PF05764">
    <property type="entry name" value="YL1"/>
    <property type="match status" value="1"/>
</dbReference>
<dbReference type="OrthoDB" id="78296at2759"/>
<dbReference type="Pfam" id="PF08265">
    <property type="entry name" value="YL1_C"/>
    <property type="match status" value="1"/>
</dbReference>
<evidence type="ECO:0000256" key="1">
    <source>
        <dbReference type="ARBA" id="ARBA00006832"/>
    </source>
</evidence>
<feature type="region of interest" description="Disordered" evidence="3">
    <location>
        <begin position="59"/>
        <end position="106"/>
    </location>
</feature>
<reference evidence="5 6" key="1">
    <citation type="submission" date="2016-06" db="EMBL/GenBank/DDBJ databases">
        <title>Evolution of pathogenesis and genome organization in the Tremellales.</title>
        <authorList>
            <person name="Cuomo C."/>
            <person name="Litvintseva A."/>
            <person name="Heitman J."/>
            <person name="Chen Y."/>
            <person name="Sun S."/>
            <person name="Springer D."/>
            <person name="Dromer F."/>
            <person name="Young S."/>
            <person name="Zeng Q."/>
            <person name="Chapman S."/>
            <person name="Gujja S."/>
            <person name="Saif S."/>
            <person name="Birren B."/>
        </authorList>
    </citation>
    <scope>NUCLEOTIDE SEQUENCE [LARGE SCALE GENOMIC DNA]</scope>
    <source>
        <strain evidence="5 6">CBS 6039</strain>
    </source>
</reference>
<feature type="compositionally biased region" description="Acidic residues" evidence="3">
    <location>
        <begin position="275"/>
        <end position="284"/>
    </location>
</feature>
<dbReference type="RefSeq" id="XP_018990145.1">
    <property type="nucleotide sequence ID" value="XM_019141338.1"/>
</dbReference>
<dbReference type="SMART" id="SM00993">
    <property type="entry name" value="YL1_C"/>
    <property type="match status" value="1"/>
</dbReference>
<feature type="region of interest" description="Disordered" evidence="3">
    <location>
        <begin position="267"/>
        <end position="316"/>
    </location>
</feature>
<gene>
    <name evidence="5" type="ORF">L202_06776</name>
</gene>
<evidence type="ECO:0000259" key="4">
    <source>
        <dbReference type="SMART" id="SM00993"/>
    </source>
</evidence>
<dbReference type="InterPro" id="IPR046757">
    <property type="entry name" value="YL1_N"/>
</dbReference>